<evidence type="ECO:0000313" key="3">
    <source>
        <dbReference type="Proteomes" id="UP000321800"/>
    </source>
</evidence>
<proteinExistence type="predicted"/>
<dbReference type="InterPro" id="IPR029044">
    <property type="entry name" value="Nucleotide-diphossugar_trans"/>
</dbReference>
<dbReference type="RefSeq" id="WP_045542519.1">
    <property type="nucleotide sequence ID" value="NZ_BJVR01000007.1"/>
</dbReference>
<comment type="caution">
    <text evidence="2">The sequence shown here is derived from an EMBL/GenBank/DDBJ whole genome shotgun (WGS) entry which is preliminary data.</text>
</comment>
<dbReference type="InterPro" id="IPR007577">
    <property type="entry name" value="GlycoTrfase_DXD_sugar-bd_CS"/>
</dbReference>
<organism evidence="2 3">
    <name type="scientific">Acetobacter tropicalis</name>
    <dbReference type="NCBI Taxonomy" id="104102"/>
    <lineage>
        <taxon>Bacteria</taxon>
        <taxon>Pseudomonadati</taxon>
        <taxon>Pseudomonadota</taxon>
        <taxon>Alphaproteobacteria</taxon>
        <taxon>Acetobacterales</taxon>
        <taxon>Acetobacteraceae</taxon>
        <taxon>Acetobacter</taxon>
    </lineage>
</organism>
<dbReference type="GO" id="GO:0000030">
    <property type="term" value="F:mannosyltransferase activity"/>
    <property type="evidence" value="ECO:0007669"/>
    <property type="project" value="TreeGrafter"/>
</dbReference>
<dbReference type="GO" id="GO:0051999">
    <property type="term" value="P:mannosyl-inositol phosphorylceramide biosynthetic process"/>
    <property type="evidence" value="ECO:0007669"/>
    <property type="project" value="TreeGrafter"/>
</dbReference>
<dbReference type="GO" id="GO:0016020">
    <property type="term" value="C:membrane"/>
    <property type="evidence" value="ECO:0007669"/>
    <property type="project" value="GOC"/>
</dbReference>
<dbReference type="PANTHER" id="PTHR32385:SF15">
    <property type="entry name" value="INOSITOL PHOSPHOCERAMIDE MANNOSYLTRANSFERASE 1"/>
    <property type="match status" value="1"/>
</dbReference>
<dbReference type="Pfam" id="PF04488">
    <property type="entry name" value="Gly_transf_sug"/>
    <property type="match status" value="1"/>
</dbReference>
<reference evidence="2 3" key="1">
    <citation type="submission" date="2019-07" db="EMBL/GenBank/DDBJ databases">
        <title>Whole genome shotgun sequence of Acetobacter tropicalis NBRC 16470.</title>
        <authorList>
            <person name="Hosoyama A."/>
            <person name="Uohara A."/>
            <person name="Ohji S."/>
            <person name="Ichikawa N."/>
        </authorList>
    </citation>
    <scope>NUCLEOTIDE SEQUENCE [LARGE SCALE GENOMIC DNA]</scope>
    <source>
        <strain evidence="2 3">NBRC 16470</strain>
    </source>
</reference>
<sequence length="333" mass="37703">MIPAYVHFCWIGSKLPWAYVYAALSAADTGGMERIYFHCTDELEDGPQKRALTSNPKIILSRLNPEYELTIIENLLGISSGRILDIYNTTTTPVQRANILRIAILYRYGGIYLDTDTITTASLRPLLADGTPFIGAERIVWPPGVKESKSIRVIARHRTLSLIRKIFRHIPKGWKGFRPLEVFFPLGLNNAVIGAPPNDQWHGDCLQEMVNLPDEKKFKRFALGTHLMHRVALDAKNLKIYNPSVFYPVPPEISEHIFEKTKIVNPYDIIYPETCIVHWYASVRTKERVNLISPSYIHDHKEQDYFSALVAASIQNLPNNDGNFNSVGASKAA</sequence>
<keyword evidence="1" id="KW-0808">Transferase</keyword>
<protein>
    <submittedName>
        <fullName evidence="2">Uncharacterized protein</fullName>
    </submittedName>
</protein>
<dbReference type="Gene3D" id="3.90.550.20">
    <property type="match status" value="1"/>
</dbReference>
<dbReference type="AlphaFoldDB" id="A0A511FLL3"/>
<dbReference type="Proteomes" id="UP000321800">
    <property type="component" value="Unassembled WGS sequence"/>
</dbReference>
<dbReference type="PANTHER" id="PTHR32385">
    <property type="entry name" value="MANNOSYL PHOSPHORYLINOSITOL CERAMIDE SYNTHASE"/>
    <property type="match status" value="1"/>
</dbReference>
<evidence type="ECO:0000256" key="1">
    <source>
        <dbReference type="ARBA" id="ARBA00022679"/>
    </source>
</evidence>
<evidence type="ECO:0000313" key="2">
    <source>
        <dbReference type="EMBL" id="GEL50105.1"/>
    </source>
</evidence>
<dbReference type="SUPFAM" id="SSF53448">
    <property type="entry name" value="Nucleotide-diphospho-sugar transferases"/>
    <property type="match status" value="1"/>
</dbReference>
<dbReference type="InterPro" id="IPR051706">
    <property type="entry name" value="Glycosyltransferase_domain"/>
</dbReference>
<accession>A0A511FLL3</accession>
<name>A0A511FLL3_9PROT</name>
<dbReference type="EMBL" id="BJVR01000007">
    <property type="protein sequence ID" value="GEL50105.1"/>
    <property type="molecule type" value="Genomic_DNA"/>
</dbReference>
<gene>
    <name evidence="2" type="ORF">ATR01nite_11800</name>
</gene>